<dbReference type="InterPro" id="IPR036661">
    <property type="entry name" value="Luciferase-like_sf"/>
</dbReference>
<dbReference type="CDD" id="cd00347">
    <property type="entry name" value="Flavin_utilizing_monoxygenases"/>
    <property type="match status" value="1"/>
</dbReference>
<proteinExistence type="predicted"/>
<dbReference type="InterPro" id="IPR019949">
    <property type="entry name" value="CmoO-like"/>
</dbReference>
<dbReference type="PANTHER" id="PTHR30137:SF6">
    <property type="entry name" value="LUCIFERASE-LIKE MONOOXYGENASE"/>
    <property type="match status" value="1"/>
</dbReference>
<dbReference type="GO" id="GO:0016705">
    <property type="term" value="F:oxidoreductase activity, acting on paired donors, with incorporation or reduction of molecular oxygen"/>
    <property type="evidence" value="ECO:0007669"/>
    <property type="project" value="InterPro"/>
</dbReference>
<feature type="domain" description="Luciferase-like" evidence="3">
    <location>
        <begin position="16"/>
        <end position="122"/>
    </location>
</feature>
<dbReference type="RefSeq" id="WP_285667065.1">
    <property type="nucleotide sequence ID" value="NZ_BSTX01000006.1"/>
</dbReference>
<comment type="similarity">
    <text evidence="1">To bacterial alkanal monooxygenase alpha and beta chains.</text>
</comment>
<dbReference type="NCBIfam" id="TIGR03558">
    <property type="entry name" value="oxido_grp_1"/>
    <property type="match status" value="1"/>
</dbReference>
<comment type="caution">
    <text evidence="4">The sequence shown here is derived from an EMBL/GenBank/DDBJ whole genome shotgun (WGS) entry which is preliminary data.</text>
</comment>
<evidence type="ECO:0000313" key="4">
    <source>
        <dbReference type="EMBL" id="GLZ81568.1"/>
    </source>
</evidence>
<dbReference type="Proteomes" id="UP001165079">
    <property type="component" value="Unassembled WGS sequence"/>
</dbReference>
<sequence>MPPPPLSSPHPIPLSILDLAPVAEGGTPAGALRNALDLARHAERLGYRRFWVAEHHLAPGVASAAPAVLIALIVAATTRIRVGSGAVLLGNQRPLQVAEQFGTIAQLHPGRVDLGLGRSGGRPSPPAENAPETPAGTGGLLQPAPFVFGTAAARFRLAARLLGTDPDADYATAVADILSFFAGTHRAPESGEVHAIPAEGADPEVWILGSSPGESARTAGKLGLPFVVNYHSAPARTLDTVAAYRDAFRPGRLAAPHVMASADVLVADDDATAEHHAAGFGDWVLAIRDGRGAIPYPSPESAARARWTDDERALVADRLATRFTGSPSRVAERLRALAGATGADELIVTTIAHDHRARLRSFELLAEAWT</sequence>
<feature type="region of interest" description="Disordered" evidence="2">
    <location>
        <begin position="114"/>
        <end position="138"/>
    </location>
</feature>
<accession>A0A9W6ST34</accession>
<dbReference type="GO" id="GO:0004497">
    <property type="term" value="F:monooxygenase activity"/>
    <property type="evidence" value="ECO:0007669"/>
    <property type="project" value="UniProtKB-KW"/>
</dbReference>
<protein>
    <submittedName>
        <fullName evidence="4">Monooxygenase</fullName>
    </submittedName>
</protein>
<feature type="domain" description="Luciferase-like" evidence="3">
    <location>
        <begin position="181"/>
        <end position="340"/>
    </location>
</feature>
<dbReference type="InterPro" id="IPR011251">
    <property type="entry name" value="Luciferase-like_dom"/>
</dbReference>
<dbReference type="SUPFAM" id="SSF51679">
    <property type="entry name" value="Bacterial luciferase-like"/>
    <property type="match status" value="1"/>
</dbReference>
<evidence type="ECO:0000256" key="2">
    <source>
        <dbReference type="SAM" id="MobiDB-lite"/>
    </source>
</evidence>
<reference evidence="4" key="1">
    <citation type="submission" date="2023-03" db="EMBL/GenBank/DDBJ databases">
        <title>Actinorhabdospora filicis NBRC 111898.</title>
        <authorList>
            <person name="Ichikawa N."/>
            <person name="Sato H."/>
            <person name="Tonouchi N."/>
        </authorList>
    </citation>
    <scope>NUCLEOTIDE SEQUENCE</scope>
    <source>
        <strain evidence="4">NBRC 111898</strain>
    </source>
</reference>
<dbReference type="InterPro" id="IPR050766">
    <property type="entry name" value="Bact_Lucif_Oxidored"/>
</dbReference>
<dbReference type="AlphaFoldDB" id="A0A9W6ST34"/>
<evidence type="ECO:0000259" key="3">
    <source>
        <dbReference type="Pfam" id="PF00296"/>
    </source>
</evidence>
<name>A0A9W6ST34_9ACTN</name>
<dbReference type="Pfam" id="PF00296">
    <property type="entry name" value="Bac_luciferase"/>
    <property type="match status" value="2"/>
</dbReference>
<dbReference type="Gene3D" id="3.20.20.30">
    <property type="entry name" value="Luciferase-like domain"/>
    <property type="match status" value="1"/>
</dbReference>
<dbReference type="EMBL" id="BSTX01000006">
    <property type="protein sequence ID" value="GLZ81568.1"/>
    <property type="molecule type" value="Genomic_DNA"/>
</dbReference>
<keyword evidence="4" id="KW-0503">Monooxygenase</keyword>
<gene>
    <name evidence="4" type="ORF">Afil01_63750</name>
</gene>
<evidence type="ECO:0000313" key="5">
    <source>
        <dbReference type="Proteomes" id="UP001165079"/>
    </source>
</evidence>
<evidence type="ECO:0000256" key="1">
    <source>
        <dbReference type="ARBA" id="ARBA00007789"/>
    </source>
</evidence>
<keyword evidence="4" id="KW-0560">Oxidoreductase</keyword>
<organism evidence="4 5">
    <name type="scientific">Actinorhabdospora filicis</name>
    <dbReference type="NCBI Taxonomy" id="1785913"/>
    <lineage>
        <taxon>Bacteria</taxon>
        <taxon>Bacillati</taxon>
        <taxon>Actinomycetota</taxon>
        <taxon>Actinomycetes</taxon>
        <taxon>Micromonosporales</taxon>
        <taxon>Micromonosporaceae</taxon>
        <taxon>Actinorhabdospora</taxon>
    </lineage>
</organism>
<dbReference type="GO" id="GO:0005829">
    <property type="term" value="C:cytosol"/>
    <property type="evidence" value="ECO:0007669"/>
    <property type="project" value="TreeGrafter"/>
</dbReference>
<keyword evidence="5" id="KW-1185">Reference proteome</keyword>
<dbReference type="PANTHER" id="PTHR30137">
    <property type="entry name" value="LUCIFERASE-LIKE MONOOXYGENASE"/>
    <property type="match status" value="1"/>
</dbReference>